<dbReference type="AlphaFoldDB" id="A0A2N8PRB9"/>
<dbReference type="Pfam" id="PF12642">
    <property type="entry name" value="TpcC"/>
    <property type="match status" value="1"/>
</dbReference>
<reference evidence="3" key="1">
    <citation type="submission" date="2015-09" db="EMBL/GenBank/DDBJ databases">
        <authorList>
            <person name="Graham D.E."/>
            <person name="Mahan K.M."/>
            <person name="Klingeman D.M."/>
            <person name="Fida T."/>
            <person name="Giannone R.J."/>
            <person name="Hettich R.L."/>
            <person name="Parry R.J."/>
            <person name="Spain J.C."/>
        </authorList>
    </citation>
    <scope>NUCLEOTIDE SEQUENCE [LARGE SCALE GENOMIC DNA]</scope>
    <source>
        <strain evidence="3">JCM 4701</strain>
    </source>
</reference>
<keyword evidence="3" id="KW-1185">Reference proteome</keyword>
<evidence type="ECO:0000313" key="3">
    <source>
        <dbReference type="Proteomes" id="UP000236047"/>
    </source>
</evidence>
<feature type="chain" id="PRO_5038377891" description="Conjugal transfer protein" evidence="1">
    <location>
        <begin position="35"/>
        <end position="298"/>
    </location>
</feature>
<name>A0A2N8PRB9_STRNR</name>
<feature type="signal peptide" evidence="1">
    <location>
        <begin position="1"/>
        <end position="34"/>
    </location>
</feature>
<evidence type="ECO:0000256" key="1">
    <source>
        <dbReference type="SAM" id="SignalP"/>
    </source>
</evidence>
<protein>
    <recommendedName>
        <fullName evidence="4">Conjugal transfer protein</fullName>
    </recommendedName>
</protein>
<organism evidence="2 3">
    <name type="scientific">Streptomyces noursei</name>
    <name type="common">Streptomyces albulus</name>
    <dbReference type="NCBI Taxonomy" id="1971"/>
    <lineage>
        <taxon>Bacteria</taxon>
        <taxon>Bacillati</taxon>
        <taxon>Actinomycetota</taxon>
        <taxon>Actinomycetes</taxon>
        <taxon>Kitasatosporales</taxon>
        <taxon>Streptomycetaceae</taxon>
        <taxon>Streptomyces</taxon>
    </lineage>
</organism>
<dbReference type="Proteomes" id="UP000236047">
    <property type="component" value="Unassembled WGS sequence"/>
</dbReference>
<dbReference type="EMBL" id="LJSN01000001">
    <property type="protein sequence ID" value="PNE43553.1"/>
    <property type="molecule type" value="Genomic_DNA"/>
</dbReference>
<keyword evidence="1" id="KW-0732">Signal</keyword>
<comment type="caution">
    <text evidence="2">The sequence shown here is derived from an EMBL/GenBank/DDBJ whole genome shotgun (WGS) entry which is preliminary data.</text>
</comment>
<accession>A0A2N8PRB9</accession>
<dbReference type="InterPro" id="IPR024735">
    <property type="entry name" value="TcpC"/>
</dbReference>
<evidence type="ECO:0008006" key="4">
    <source>
        <dbReference type="Google" id="ProtNLM"/>
    </source>
</evidence>
<sequence>MRHRKVAVVRAAALVALTCGPLALAMSWFPSAPAAGPVHGAAQQIAGQSGSAEGPGGFAEVFVRMWLAGDPGDGPASDVQKTARLLAPEVALPAFRGRPPTVTTVRAVRCEPVRPGAWSVTVAVMFQSPGAGPAVRYFRFPVLWQGGAGADAGRSFVVTAAPSAVPGPAAGKAGSSPYSVQASPGSALASTVEQFLAAYLGGVGGAERYLAPHVRLPALGVSYSAVRAERVSSTQSAGEVGRDGQQVRVRAQVVARDAQGTQWPLSYALRLSAREGRWEVLAVESGLEDAGSSGKGGS</sequence>
<evidence type="ECO:0000313" key="2">
    <source>
        <dbReference type="EMBL" id="PNE43553.1"/>
    </source>
</evidence>
<proteinExistence type="predicted"/>
<gene>
    <name evidence="2" type="ORF">AOB60_00350</name>
</gene>